<keyword evidence="3" id="KW-1185">Reference proteome</keyword>
<sequence length="136" mass="15477">MNGPVEGLMEGSDPPLSGERPWDRAWSLDEMQKGASHWSLASDAGMLHYLQEFSQKMISRTHDIQEQMNGLIHEAKLTGVRLDNTVNDFIMLANTQFVENVSSLCCRVADRSCLQVHQQLNTNQEFFLAIGRMYLF</sequence>
<proteinExistence type="predicted"/>
<gene>
    <name evidence="2" type="ORF">NP493_628g00043</name>
</gene>
<evidence type="ECO:0000313" key="2">
    <source>
        <dbReference type="EMBL" id="KAK2176942.1"/>
    </source>
</evidence>
<feature type="region of interest" description="Disordered" evidence="1">
    <location>
        <begin position="1"/>
        <end position="22"/>
    </location>
</feature>
<evidence type="ECO:0000313" key="3">
    <source>
        <dbReference type="Proteomes" id="UP001209878"/>
    </source>
</evidence>
<protein>
    <submittedName>
        <fullName evidence="2">Uncharacterized protein</fullName>
    </submittedName>
</protein>
<name>A0AAD9KTB7_RIDPI</name>
<evidence type="ECO:0000256" key="1">
    <source>
        <dbReference type="SAM" id="MobiDB-lite"/>
    </source>
</evidence>
<comment type="caution">
    <text evidence="2">The sequence shown here is derived from an EMBL/GenBank/DDBJ whole genome shotgun (WGS) entry which is preliminary data.</text>
</comment>
<dbReference type="EMBL" id="JAODUO010000628">
    <property type="protein sequence ID" value="KAK2176942.1"/>
    <property type="molecule type" value="Genomic_DNA"/>
</dbReference>
<dbReference type="AlphaFoldDB" id="A0AAD9KTB7"/>
<accession>A0AAD9KTB7</accession>
<reference evidence="2" key="1">
    <citation type="journal article" date="2023" name="Mol. Biol. Evol.">
        <title>Third-Generation Sequencing Reveals the Adaptive Role of the Epigenome in Three Deep-Sea Polychaetes.</title>
        <authorList>
            <person name="Perez M."/>
            <person name="Aroh O."/>
            <person name="Sun Y."/>
            <person name="Lan Y."/>
            <person name="Juniper S.K."/>
            <person name="Young C.R."/>
            <person name="Angers B."/>
            <person name="Qian P.Y."/>
        </authorList>
    </citation>
    <scope>NUCLEOTIDE SEQUENCE</scope>
    <source>
        <strain evidence="2">R07B-5</strain>
    </source>
</reference>
<dbReference type="Proteomes" id="UP001209878">
    <property type="component" value="Unassembled WGS sequence"/>
</dbReference>
<organism evidence="2 3">
    <name type="scientific">Ridgeia piscesae</name>
    <name type="common">Tubeworm</name>
    <dbReference type="NCBI Taxonomy" id="27915"/>
    <lineage>
        <taxon>Eukaryota</taxon>
        <taxon>Metazoa</taxon>
        <taxon>Spiralia</taxon>
        <taxon>Lophotrochozoa</taxon>
        <taxon>Annelida</taxon>
        <taxon>Polychaeta</taxon>
        <taxon>Sedentaria</taxon>
        <taxon>Canalipalpata</taxon>
        <taxon>Sabellida</taxon>
        <taxon>Siboglinidae</taxon>
        <taxon>Ridgeia</taxon>
    </lineage>
</organism>